<gene>
    <name evidence="2" type="ORF">UFOVP467_12</name>
    <name evidence="3" type="ORF">UFOVP657_22</name>
</gene>
<accession>A0A6J5N897</accession>
<evidence type="ECO:0000313" key="3">
    <source>
        <dbReference type="EMBL" id="CAB4155850.1"/>
    </source>
</evidence>
<keyword evidence="1" id="KW-0175">Coiled coil</keyword>
<organism evidence="3">
    <name type="scientific">uncultured Caudovirales phage</name>
    <dbReference type="NCBI Taxonomy" id="2100421"/>
    <lineage>
        <taxon>Viruses</taxon>
        <taxon>Duplodnaviria</taxon>
        <taxon>Heunggongvirae</taxon>
        <taxon>Uroviricota</taxon>
        <taxon>Caudoviricetes</taxon>
        <taxon>Peduoviridae</taxon>
        <taxon>Maltschvirus</taxon>
        <taxon>Maltschvirus maltsch</taxon>
    </lineage>
</organism>
<evidence type="ECO:0000313" key="2">
    <source>
        <dbReference type="EMBL" id="CAB4144952.1"/>
    </source>
</evidence>
<name>A0A6J5N897_9CAUD</name>
<reference evidence="3" key="1">
    <citation type="submission" date="2020-04" db="EMBL/GenBank/DDBJ databases">
        <authorList>
            <person name="Chiriac C."/>
            <person name="Salcher M."/>
            <person name="Ghai R."/>
            <person name="Kavagutti S V."/>
        </authorList>
    </citation>
    <scope>NUCLEOTIDE SEQUENCE</scope>
</reference>
<protein>
    <submittedName>
        <fullName evidence="3">Uncharacterized protein</fullName>
    </submittedName>
</protein>
<feature type="coiled-coil region" evidence="1">
    <location>
        <begin position="59"/>
        <end position="86"/>
    </location>
</feature>
<dbReference type="EMBL" id="LR796441">
    <property type="protein sequence ID" value="CAB4144952.1"/>
    <property type="molecule type" value="Genomic_DNA"/>
</dbReference>
<evidence type="ECO:0000256" key="1">
    <source>
        <dbReference type="SAM" id="Coils"/>
    </source>
</evidence>
<proteinExistence type="predicted"/>
<sequence>MSDESIFLQAWNEIIEDSEVAQECYLSLYENVSYYGGPEEGGWWGYLQLLQKYCKCASHHEAEMLMEKLRDHCKELTEEAKKADGNDCLRHMHRADQRGEDVSDDGYDGPSTYYMIIESMPGQHQNTTRSHYE</sequence>
<dbReference type="EMBL" id="LR796634">
    <property type="protein sequence ID" value="CAB4155850.1"/>
    <property type="molecule type" value="Genomic_DNA"/>
</dbReference>